<proteinExistence type="predicted"/>
<dbReference type="GO" id="GO:0030975">
    <property type="term" value="F:thiamine binding"/>
    <property type="evidence" value="ECO:0007669"/>
    <property type="project" value="InterPro"/>
</dbReference>
<gene>
    <name evidence="7" type="ORF">HNR53_000382</name>
</gene>
<dbReference type="EC" id="2.7.6.2" evidence="5"/>
<evidence type="ECO:0000256" key="2">
    <source>
        <dbReference type="ARBA" id="ARBA00022741"/>
    </source>
</evidence>
<dbReference type="SUPFAM" id="SSF63862">
    <property type="entry name" value="Thiamin pyrophosphokinase, substrate-binding domain"/>
    <property type="match status" value="1"/>
</dbReference>
<dbReference type="GO" id="GO:0006772">
    <property type="term" value="P:thiamine metabolic process"/>
    <property type="evidence" value="ECO:0007669"/>
    <property type="project" value="UniProtKB-UniRule"/>
</dbReference>
<accession>A0A7X0HN17</accession>
<dbReference type="NCBIfam" id="TIGR01378">
    <property type="entry name" value="thi_PPkinase"/>
    <property type="match status" value="1"/>
</dbReference>
<keyword evidence="2" id="KW-0547">Nucleotide-binding</keyword>
<keyword evidence="4" id="KW-0067">ATP-binding</keyword>
<organism evidence="7 8">
    <name type="scientific">Bacillus benzoevorans</name>
    <dbReference type="NCBI Taxonomy" id="1456"/>
    <lineage>
        <taxon>Bacteria</taxon>
        <taxon>Bacillati</taxon>
        <taxon>Bacillota</taxon>
        <taxon>Bacilli</taxon>
        <taxon>Bacillales</taxon>
        <taxon>Bacillaceae</taxon>
        <taxon>Bacillus</taxon>
    </lineage>
</organism>
<dbReference type="InterPro" id="IPR007373">
    <property type="entry name" value="Thiamin_PyroPKinase_B1-bd"/>
</dbReference>
<dbReference type="GO" id="GO:0016301">
    <property type="term" value="F:kinase activity"/>
    <property type="evidence" value="ECO:0007669"/>
    <property type="project" value="UniProtKB-KW"/>
</dbReference>
<evidence type="ECO:0000256" key="5">
    <source>
        <dbReference type="NCBIfam" id="TIGR01378"/>
    </source>
</evidence>
<comment type="caution">
    <text evidence="7">The sequence shown here is derived from an EMBL/GenBank/DDBJ whole genome shotgun (WGS) entry which is preliminary data.</text>
</comment>
<dbReference type="InterPro" id="IPR036371">
    <property type="entry name" value="TPK_B1-bd_sf"/>
</dbReference>
<reference evidence="7 8" key="1">
    <citation type="submission" date="2020-08" db="EMBL/GenBank/DDBJ databases">
        <title>Genomic Encyclopedia of Type Strains, Phase IV (KMG-IV): sequencing the most valuable type-strain genomes for metagenomic binning, comparative biology and taxonomic classification.</title>
        <authorList>
            <person name="Goeker M."/>
        </authorList>
    </citation>
    <scope>NUCLEOTIDE SEQUENCE [LARGE SCALE GENOMIC DNA]</scope>
    <source>
        <strain evidence="7 8">DSM 5391</strain>
    </source>
</reference>
<dbReference type="Pfam" id="PF04265">
    <property type="entry name" value="TPK_B1_binding"/>
    <property type="match status" value="1"/>
</dbReference>
<dbReference type="GO" id="GO:0005524">
    <property type="term" value="F:ATP binding"/>
    <property type="evidence" value="ECO:0007669"/>
    <property type="project" value="UniProtKB-KW"/>
</dbReference>
<dbReference type="AlphaFoldDB" id="A0A7X0HN17"/>
<evidence type="ECO:0000256" key="4">
    <source>
        <dbReference type="ARBA" id="ARBA00022840"/>
    </source>
</evidence>
<dbReference type="PANTHER" id="PTHR41299:SF1">
    <property type="entry name" value="THIAMINE PYROPHOSPHOKINASE"/>
    <property type="match status" value="1"/>
</dbReference>
<evidence type="ECO:0000313" key="7">
    <source>
        <dbReference type="EMBL" id="MBB6443794.1"/>
    </source>
</evidence>
<dbReference type="Gene3D" id="3.40.50.10240">
    <property type="entry name" value="Thiamin pyrophosphokinase, catalytic domain"/>
    <property type="match status" value="1"/>
</dbReference>
<feature type="domain" description="Thiamin pyrophosphokinase thiamin-binding" evidence="6">
    <location>
        <begin position="150"/>
        <end position="216"/>
    </location>
</feature>
<keyword evidence="3 7" id="KW-0418">Kinase</keyword>
<dbReference type="PANTHER" id="PTHR41299">
    <property type="entry name" value="THIAMINE PYROPHOSPHOKINASE"/>
    <property type="match status" value="1"/>
</dbReference>
<dbReference type="InterPro" id="IPR006282">
    <property type="entry name" value="Thi_PPkinase"/>
</dbReference>
<dbReference type="Pfam" id="PF04263">
    <property type="entry name" value="TPK_catalytic"/>
    <property type="match status" value="1"/>
</dbReference>
<evidence type="ECO:0000256" key="1">
    <source>
        <dbReference type="ARBA" id="ARBA00022679"/>
    </source>
</evidence>
<dbReference type="GO" id="GO:0004788">
    <property type="term" value="F:thiamine diphosphokinase activity"/>
    <property type="evidence" value="ECO:0007669"/>
    <property type="project" value="UniProtKB-UniRule"/>
</dbReference>
<dbReference type="SMART" id="SM00983">
    <property type="entry name" value="TPK_B1_binding"/>
    <property type="match status" value="1"/>
</dbReference>
<evidence type="ECO:0000259" key="6">
    <source>
        <dbReference type="SMART" id="SM00983"/>
    </source>
</evidence>
<dbReference type="GO" id="GO:0009229">
    <property type="term" value="P:thiamine diphosphate biosynthetic process"/>
    <property type="evidence" value="ECO:0007669"/>
    <property type="project" value="InterPro"/>
</dbReference>
<dbReference type="CDD" id="cd07995">
    <property type="entry name" value="TPK"/>
    <property type="match status" value="1"/>
</dbReference>
<evidence type="ECO:0000256" key="3">
    <source>
        <dbReference type="ARBA" id="ARBA00022777"/>
    </source>
</evidence>
<dbReference type="InterPro" id="IPR053149">
    <property type="entry name" value="TPK"/>
</dbReference>
<dbReference type="EMBL" id="JACHGK010000001">
    <property type="protein sequence ID" value="MBB6443794.1"/>
    <property type="molecule type" value="Genomic_DNA"/>
</dbReference>
<evidence type="ECO:0000313" key="8">
    <source>
        <dbReference type="Proteomes" id="UP000531594"/>
    </source>
</evidence>
<dbReference type="InterPro" id="IPR007371">
    <property type="entry name" value="TPK_catalytic"/>
</dbReference>
<protein>
    <recommendedName>
        <fullName evidence="5">Thiamine diphosphokinase</fullName>
        <ecNumber evidence="5">2.7.6.2</ecNumber>
    </recommendedName>
</protein>
<dbReference type="InterPro" id="IPR036759">
    <property type="entry name" value="TPK_catalytic_sf"/>
</dbReference>
<name>A0A7X0HN17_9BACI</name>
<keyword evidence="8" id="KW-1185">Reference proteome</keyword>
<dbReference type="Proteomes" id="UP000531594">
    <property type="component" value="Unassembled WGS sequence"/>
</dbReference>
<sequence length="222" mass="25182">MKERNMNVIIHILGGGPAELLPDIQSLQEERIVWAGVDRGVYTLLSRGIKPNIAFGDFDSVSCEELTFIEERVENLIKFKPEKDETDMEHALNWAITQNPQIIRIFGATGGRLDHMLANLQLLINPIKNKSHVQIEMIDQKNIVFLKQPGVYSIEKLEKKKYISFIPMMNDVKGVTLKGFKYPLNDYHIELGSTVCISNELVADYGTFSFSEGILLIVRSTD</sequence>
<dbReference type="SUPFAM" id="SSF63999">
    <property type="entry name" value="Thiamin pyrophosphokinase, catalytic domain"/>
    <property type="match status" value="1"/>
</dbReference>
<keyword evidence="1 7" id="KW-0808">Transferase</keyword>